<dbReference type="GO" id="GO:0016052">
    <property type="term" value="P:carbohydrate catabolic process"/>
    <property type="evidence" value="ECO:0007669"/>
    <property type="project" value="TreeGrafter"/>
</dbReference>
<dbReference type="GO" id="GO:0005737">
    <property type="term" value="C:cytoplasm"/>
    <property type="evidence" value="ECO:0007669"/>
    <property type="project" value="InterPro"/>
</dbReference>
<dbReference type="NCBIfam" id="TIGR00126">
    <property type="entry name" value="deoC"/>
    <property type="match status" value="1"/>
</dbReference>
<evidence type="ECO:0000256" key="1">
    <source>
        <dbReference type="ARBA" id="ARBA00022490"/>
    </source>
</evidence>
<dbReference type="EMBL" id="CP034438">
    <property type="protein sequence ID" value="AZN30416.1"/>
    <property type="molecule type" value="Genomic_DNA"/>
</dbReference>
<dbReference type="InterPro" id="IPR002915">
    <property type="entry name" value="DeoC/FbaB/LacD_aldolase"/>
</dbReference>
<dbReference type="Proteomes" id="UP000270021">
    <property type="component" value="Chromosome"/>
</dbReference>
<dbReference type="InterPro" id="IPR013785">
    <property type="entry name" value="Aldolase_TIM"/>
</dbReference>
<accession>A0A3Q8WUH6</accession>
<protein>
    <recommendedName>
        <fullName evidence="3">Deoxyribose-phosphate aldolase</fullName>
        <ecNumber evidence="3">4.1.2.4</ecNumber>
    </recommendedName>
</protein>
<organism evidence="4 5">
    <name type="scientific">Flaviflexus salsibiostraticola</name>
    <dbReference type="NCBI Taxonomy" id="1282737"/>
    <lineage>
        <taxon>Bacteria</taxon>
        <taxon>Bacillati</taxon>
        <taxon>Actinomycetota</taxon>
        <taxon>Actinomycetes</taxon>
        <taxon>Actinomycetales</taxon>
        <taxon>Actinomycetaceae</taxon>
        <taxon>Flaviflexus</taxon>
    </lineage>
</organism>
<dbReference type="OrthoDB" id="6579831at2"/>
<dbReference type="PANTHER" id="PTHR10889">
    <property type="entry name" value="DEOXYRIBOSE-PHOSPHATE ALDOLASE"/>
    <property type="match status" value="1"/>
</dbReference>
<proteinExistence type="predicted"/>
<dbReference type="EC" id="4.1.2.4" evidence="3"/>
<dbReference type="SMART" id="SM01133">
    <property type="entry name" value="DeoC"/>
    <property type="match status" value="1"/>
</dbReference>
<dbReference type="RefSeq" id="WP_126041131.1">
    <property type="nucleotide sequence ID" value="NZ_CP034438.1"/>
</dbReference>
<evidence type="ECO:0000256" key="2">
    <source>
        <dbReference type="ARBA" id="ARBA00023270"/>
    </source>
</evidence>
<dbReference type="Pfam" id="PF01791">
    <property type="entry name" value="DeoC"/>
    <property type="match status" value="1"/>
</dbReference>
<sequence length="233" mass="25178">MTLSVAEYAKHFDMALHLQSSTEKDIREHAQGARDANVAACYTNSYWTPVVAEVLAGSDVHVGTAISFPYGATSTAMKFAEIDEGLELGATAVDMVLNIGALRDKNYALVEKELAGLVERCQGGAISKLIYEVCFLSDEEIATLTKMCSDAGIDYVKTATGSEGFPTEAQVKIMRDNITNPKTKLKVSGVPRTFAMPASLWLIEKYGVSLIGTRSAAKLVKQYAEYVDNGMTV</sequence>
<dbReference type="SUPFAM" id="SSF51569">
    <property type="entry name" value="Aldolase"/>
    <property type="match status" value="1"/>
</dbReference>
<keyword evidence="1" id="KW-0963">Cytoplasm</keyword>
<evidence type="ECO:0000313" key="4">
    <source>
        <dbReference type="EMBL" id="AZN30416.1"/>
    </source>
</evidence>
<reference evidence="4 5" key="1">
    <citation type="submission" date="2018-12" db="EMBL/GenBank/DDBJ databases">
        <title>Complete genome sequence of Flaviflexus salsibiostraticola KCTC 33148.</title>
        <authorList>
            <person name="Bae J.-W."/>
        </authorList>
    </citation>
    <scope>NUCLEOTIDE SEQUENCE [LARGE SCALE GENOMIC DNA]</scope>
    <source>
        <strain evidence="4 5">KCTC 33148</strain>
    </source>
</reference>
<dbReference type="PANTHER" id="PTHR10889:SF1">
    <property type="entry name" value="DEOXYRIBOSE-PHOSPHATE ALDOLASE"/>
    <property type="match status" value="1"/>
</dbReference>
<dbReference type="PIRSF" id="PIRSF001357">
    <property type="entry name" value="DeoC"/>
    <property type="match status" value="1"/>
</dbReference>
<dbReference type="GO" id="GO:0009264">
    <property type="term" value="P:deoxyribonucleotide catabolic process"/>
    <property type="evidence" value="ECO:0007669"/>
    <property type="project" value="UniProtKB-UniRule"/>
</dbReference>
<dbReference type="KEGG" id="fsl:EJO69_08950"/>
<keyword evidence="5" id="KW-1185">Reference proteome</keyword>
<dbReference type="GO" id="GO:0004139">
    <property type="term" value="F:deoxyribose-phosphate aldolase activity"/>
    <property type="evidence" value="ECO:0007669"/>
    <property type="project" value="UniProtKB-UniRule"/>
</dbReference>
<dbReference type="InterPro" id="IPR011343">
    <property type="entry name" value="DeoC"/>
</dbReference>
<evidence type="ECO:0000313" key="5">
    <source>
        <dbReference type="Proteomes" id="UP000270021"/>
    </source>
</evidence>
<keyword evidence="2" id="KW-0704">Schiff base</keyword>
<gene>
    <name evidence="4" type="primary">deoC</name>
    <name evidence="4" type="ORF">EJO69_08950</name>
</gene>
<dbReference type="Gene3D" id="3.20.20.70">
    <property type="entry name" value="Aldolase class I"/>
    <property type="match status" value="1"/>
</dbReference>
<name>A0A3Q8WUH6_9ACTO</name>
<dbReference type="AlphaFoldDB" id="A0A3Q8WUH6"/>
<evidence type="ECO:0000256" key="3">
    <source>
        <dbReference type="NCBIfam" id="TIGR00126"/>
    </source>
</evidence>
<keyword evidence="4" id="KW-0456">Lyase</keyword>